<dbReference type="AlphaFoldDB" id="A0A7J6VXG0"/>
<dbReference type="GO" id="GO:0005794">
    <property type="term" value="C:Golgi apparatus"/>
    <property type="evidence" value="ECO:0007669"/>
    <property type="project" value="TreeGrafter"/>
</dbReference>
<evidence type="ECO:0000256" key="1">
    <source>
        <dbReference type="ARBA" id="ARBA00007727"/>
    </source>
</evidence>
<dbReference type="InterPro" id="IPR026057">
    <property type="entry name" value="TBL_C"/>
</dbReference>
<evidence type="ECO:0000259" key="2">
    <source>
        <dbReference type="Pfam" id="PF13839"/>
    </source>
</evidence>
<dbReference type="GO" id="GO:0016413">
    <property type="term" value="F:O-acetyltransferase activity"/>
    <property type="evidence" value="ECO:0007669"/>
    <property type="project" value="InterPro"/>
</dbReference>
<evidence type="ECO:0000313" key="4">
    <source>
        <dbReference type="Proteomes" id="UP000554482"/>
    </source>
</evidence>
<sequence length="196" mass="22464">MKIDSIKDGDIWKDTDVLIFNTFQWWGRRGPKQQWDCIQEGGKIYTDMDRMVAFRKGLTTWANWVNSAVDTRKTRGFLPRDLYYNGIDWNRPGEKNCAKETQPLKGSVYPGGVHPATITVNEALSTIRKPVHLLDLTTLSQMHIQVFTMASEAWIAHIGSTGIGQERKIVPRRLNHSLPWRCASSNNNSKRSVEYN</sequence>
<dbReference type="PANTHER" id="PTHR32285">
    <property type="entry name" value="PROTEIN TRICHOME BIREFRINGENCE-LIKE 9-RELATED"/>
    <property type="match status" value="1"/>
</dbReference>
<dbReference type="Proteomes" id="UP000554482">
    <property type="component" value="Unassembled WGS sequence"/>
</dbReference>
<dbReference type="Pfam" id="PF13839">
    <property type="entry name" value="PC-Esterase"/>
    <property type="match status" value="1"/>
</dbReference>
<gene>
    <name evidence="3" type="ORF">FRX31_020590</name>
</gene>
<protein>
    <submittedName>
        <fullName evidence="3">Trichome birefringence-like</fullName>
    </submittedName>
</protein>
<dbReference type="EMBL" id="JABWDY010024958">
    <property type="protein sequence ID" value="KAF5189826.1"/>
    <property type="molecule type" value="Genomic_DNA"/>
</dbReference>
<accession>A0A7J6VXG0</accession>
<proteinExistence type="inferred from homology"/>
<reference evidence="3 4" key="1">
    <citation type="submission" date="2020-06" db="EMBL/GenBank/DDBJ databases">
        <title>Transcriptomic and genomic resources for Thalictrum thalictroides and T. hernandezii: Facilitating candidate gene discovery in an emerging model plant lineage.</title>
        <authorList>
            <person name="Arias T."/>
            <person name="Riano-Pachon D.M."/>
            <person name="Di Stilio V.S."/>
        </authorList>
    </citation>
    <scope>NUCLEOTIDE SEQUENCE [LARGE SCALE GENOMIC DNA]</scope>
    <source>
        <strain evidence="4">cv. WT478/WT964</strain>
        <tissue evidence="3">Leaves</tissue>
    </source>
</reference>
<dbReference type="PANTHER" id="PTHR32285:SF36">
    <property type="entry name" value="PROTEIN TRICHOME BIREFRINGENCE-LIKE 38"/>
    <property type="match status" value="1"/>
</dbReference>
<keyword evidence="4" id="KW-1185">Reference proteome</keyword>
<comment type="caution">
    <text evidence="3">The sequence shown here is derived from an EMBL/GenBank/DDBJ whole genome shotgun (WGS) entry which is preliminary data.</text>
</comment>
<organism evidence="3 4">
    <name type="scientific">Thalictrum thalictroides</name>
    <name type="common">Rue-anemone</name>
    <name type="synonym">Anemone thalictroides</name>
    <dbReference type="NCBI Taxonomy" id="46969"/>
    <lineage>
        <taxon>Eukaryota</taxon>
        <taxon>Viridiplantae</taxon>
        <taxon>Streptophyta</taxon>
        <taxon>Embryophyta</taxon>
        <taxon>Tracheophyta</taxon>
        <taxon>Spermatophyta</taxon>
        <taxon>Magnoliopsida</taxon>
        <taxon>Ranunculales</taxon>
        <taxon>Ranunculaceae</taxon>
        <taxon>Thalictroideae</taxon>
        <taxon>Thalictrum</taxon>
    </lineage>
</organism>
<name>A0A7J6VXG0_THATH</name>
<evidence type="ECO:0000313" key="3">
    <source>
        <dbReference type="EMBL" id="KAF5189826.1"/>
    </source>
</evidence>
<dbReference type="InterPro" id="IPR029962">
    <property type="entry name" value="TBL"/>
</dbReference>
<feature type="domain" description="Trichome birefringence-like C-terminal" evidence="2">
    <location>
        <begin position="1"/>
        <end position="143"/>
    </location>
</feature>
<comment type="similarity">
    <text evidence="1">Belongs to the PC-esterase family. TBL subfamily.</text>
</comment>
<dbReference type="OrthoDB" id="630188at2759"/>